<reference evidence="1 2" key="1">
    <citation type="journal article" date="2019" name="Int. J. Syst. Evol. Microbiol.">
        <title>The Global Catalogue of Microorganisms (GCM) 10K type strain sequencing project: providing services to taxonomists for standard genome sequencing and annotation.</title>
        <authorList>
            <consortium name="The Broad Institute Genomics Platform"/>
            <consortium name="The Broad Institute Genome Sequencing Center for Infectious Disease"/>
            <person name="Wu L."/>
            <person name="Ma J."/>
        </authorList>
    </citation>
    <scope>NUCLEOTIDE SEQUENCE [LARGE SCALE GENOMIC DNA]</scope>
    <source>
        <strain evidence="1 2">JCM 16034</strain>
    </source>
</reference>
<accession>A0ABN3BYH8</accession>
<comment type="caution">
    <text evidence="1">The sequence shown here is derived from an EMBL/GenBank/DDBJ whole genome shotgun (WGS) entry which is preliminary data.</text>
</comment>
<keyword evidence="2" id="KW-1185">Reference proteome</keyword>
<protein>
    <submittedName>
        <fullName evidence="1">Uncharacterized protein</fullName>
    </submittedName>
</protein>
<sequence>MTLGGLFGFRESLGSGAVISLSVLAVLEVLASSDAPVLPDVLALAECR</sequence>
<dbReference type="Proteomes" id="UP001500432">
    <property type="component" value="Unassembled WGS sequence"/>
</dbReference>
<dbReference type="EMBL" id="BAAAQW010000008">
    <property type="protein sequence ID" value="GAA2201907.1"/>
    <property type="molecule type" value="Genomic_DNA"/>
</dbReference>
<evidence type="ECO:0000313" key="2">
    <source>
        <dbReference type="Proteomes" id="UP001500432"/>
    </source>
</evidence>
<gene>
    <name evidence="1" type="ORF">GCM10009849_28180</name>
</gene>
<evidence type="ECO:0000313" key="1">
    <source>
        <dbReference type="EMBL" id="GAA2201907.1"/>
    </source>
</evidence>
<name>A0ABN3BYH8_9MICC</name>
<organism evidence="1 2">
    <name type="scientific">Sinomonas flava</name>
    <dbReference type="NCBI Taxonomy" id="496857"/>
    <lineage>
        <taxon>Bacteria</taxon>
        <taxon>Bacillati</taxon>
        <taxon>Actinomycetota</taxon>
        <taxon>Actinomycetes</taxon>
        <taxon>Micrococcales</taxon>
        <taxon>Micrococcaceae</taxon>
        <taxon>Sinomonas</taxon>
    </lineage>
</organism>
<proteinExistence type="predicted"/>